<dbReference type="GO" id="GO:0042277">
    <property type="term" value="F:peptide binding"/>
    <property type="evidence" value="ECO:0007669"/>
    <property type="project" value="TreeGrafter"/>
</dbReference>
<proteinExistence type="inferred from homology"/>
<dbReference type="GO" id="GO:0016020">
    <property type="term" value="C:membrane"/>
    <property type="evidence" value="ECO:0007669"/>
    <property type="project" value="TreeGrafter"/>
</dbReference>
<dbReference type="CDD" id="cd09601">
    <property type="entry name" value="M1_APN-Q_like"/>
    <property type="match status" value="1"/>
</dbReference>
<dbReference type="InterPro" id="IPR050344">
    <property type="entry name" value="Peptidase_M1_aminopeptidases"/>
</dbReference>
<dbReference type="Gene3D" id="3.30.2010.30">
    <property type="match status" value="1"/>
</dbReference>
<keyword evidence="3" id="KW-0031">Aminopeptidase</keyword>
<keyword evidence="3" id="KW-0862">Zinc</keyword>
<dbReference type="Proteomes" id="UP000308730">
    <property type="component" value="Unassembled WGS sequence"/>
</dbReference>
<reference evidence="7 8" key="1">
    <citation type="submission" date="2019-02" db="EMBL/GenBank/DDBJ databases">
        <title>Genome sequencing of the rare red list fungi Antrodiella citrinella (Flaviporus citrinellus).</title>
        <authorList>
            <person name="Buettner E."/>
            <person name="Kellner H."/>
        </authorList>
    </citation>
    <scope>NUCLEOTIDE SEQUENCE [LARGE SCALE GENOMIC DNA]</scope>
    <source>
        <strain evidence="7 8">DSM 108506</strain>
    </source>
</reference>
<dbReference type="GO" id="GO:0006508">
    <property type="term" value="P:proteolysis"/>
    <property type="evidence" value="ECO:0007669"/>
    <property type="project" value="UniProtKB-KW"/>
</dbReference>
<name>A0A4S4N242_9APHY</name>
<dbReference type="PANTHER" id="PTHR11533:SF174">
    <property type="entry name" value="PUROMYCIN-SENSITIVE AMINOPEPTIDASE-RELATED"/>
    <property type="match status" value="1"/>
</dbReference>
<dbReference type="OrthoDB" id="10031169at2759"/>
<keyword evidence="3" id="KW-0378">Hydrolase</keyword>
<organism evidence="7 8">
    <name type="scientific">Antrodiella citrinella</name>
    <dbReference type="NCBI Taxonomy" id="2447956"/>
    <lineage>
        <taxon>Eukaryota</taxon>
        <taxon>Fungi</taxon>
        <taxon>Dikarya</taxon>
        <taxon>Basidiomycota</taxon>
        <taxon>Agaricomycotina</taxon>
        <taxon>Agaricomycetes</taxon>
        <taxon>Polyporales</taxon>
        <taxon>Steccherinaceae</taxon>
        <taxon>Antrodiella</taxon>
    </lineage>
</organism>
<keyword evidence="3" id="KW-0645">Protease</keyword>
<dbReference type="InterPro" id="IPR027268">
    <property type="entry name" value="Peptidase_M4/M1_CTD_sf"/>
</dbReference>
<dbReference type="EMBL" id="SGPM01000012">
    <property type="protein sequence ID" value="THH33006.1"/>
    <property type="molecule type" value="Genomic_DNA"/>
</dbReference>
<dbReference type="GO" id="GO:0008270">
    <property type="term" value="F:zinc ion binding"/>
    <property type="evidence" value="ECO:0007669"/>
    <property type="project" value="UniProtKB-UniRule"/>
</dbReference>
<dbReference type="SUPFAM" id="SSF55486">
    <property type="entry name" value="Metalloproteases ('zincins'), catalytic domain"/>
    <property type="match status" value="1"/>
</dbReference>
<accession>A0A4S4N242</accession>
<dbReference type="Pfam" id="PF01433">
    <property type="entry name" value="Peptidase_M1"/>
    <property type="match status" value="1"/>
</dbReference>
<evidence type="ECO:0000256" key="1">
    <source>
        <dbReference type="ARBA" id="ARBA00010136"/>
    </source>
</evidence>
<dbReference type="InterPro" id="IPR034016">
    <property type="entry name" value="M1_APN-typ"/>
</dbReference>
<feature type="site" description="Transition state stabilizer" evidence="2">
    <location>
        <position position="374"/>
    </location>
</feature>
<comment type="cofactor">
    <cofactor evidence="3">
        <name>Zn(2+)</name>
        <dbReference type="ChEBI" id="CHEBI:29105"/>
    </cofactor>
    <text evidence="3">Binds 1 zinc ion per subunit.</text>
</comment>
<dbReference type="SUPFAM" id="SSF63737">
    <property type="entry name" value="Leukotriene A4 hydrolase N-terminal domain"/>
    <property type="match status" value="1"/>
</dbReference>
<dbReference type="GO" id="GO:0005737">
    <property type="term" value="C:cytoplasm"/>
    <property type="evidence" value="ECO:0007669"/>
    <property type="project" value="TreeGrafter"/>
</dbReference>
<comment type="caution">
    <text evidence="7">The sequence shown here is derived from an EMBL/GenBank/DDBJ whole genome shotgun (WGS) entry which is preliminary data.</text>
</comment>
<sequence>MASESTTAVEDKHRLPTNAMPIHYDVTIATDLQRLKYYGSTVVHLDIVETSTKLVFNVSALKLRELSVTSSALAEPQSFALGDIQIDETSQRASVTLSSDLPAGSKAALRVGFEGELTSSMKGYYCSSWKHDGKTEHYSLTHFEPTSARHAFPCWDEPALKASFSVTMISKEGTVNLSNMPSISEDVYTPNTLFDVPWLGEKLSSVVAEDGKQWKVVKFEKTPPMSTYIVAFANGPFVYKESSYKSPLSGKVRSLRVYATSDLIDKVDFALDVKLKVVPLYEEVFDIEYPLPKLDTLVMGEIVILDKVFPEWKPHSGFIAGHLARALKLDANSSSHSIEVDCPDANMVNQVKYITFVSEQLADFTHQIFDGLSYSKAASVLRMLYKYAGDESFMRGVSTYLRDHLYANTITEDLWKGLKASTGIDVSRMMDNWIKKVGFPVVTVTEIEGGIHVKQDRFLESGPAETQDNQTLWTIPLFVLTVSDDGQATIDNRIVLDEREQTIPLNTKNLFKLNAGTLGVYHVKYSGERLSSIAQEAVKKVSVFSLEDRMGLVMDGAALAKAGVMKTSDVLALIDFFRHETENVVWKSISDSLSQIVSVWGEHQRIQPLLKSFTRGLYVPHIQRLGYEPVEGESIDDRESRNRAIIHAATAGDPTVIKELKDRYAQFIATGSIHPELERVSLKNAVKYGGRAEFDAMKAIAKEPKTPSLCTSALLAMAAVQDEALISEIFDSFMEEVRDQNLVYLFFGLSNNYKYRSFAVKKFQERYDWFEKRFAGNFTLQTLVRISHSGLSSMEMHKQAEDFFKTKDTSKFNMTLNQALDGIAAKAAWVERSSDDILEWLEKKERQ</sequence>
<dbReference type="GO" id="GO:0005615">
    <property type="term" value="C:extracellular space"/>
    <property type="evidence" value="ECO:0007669"/>
    <property type="project" value="TreeGrafter"/>
</dbReference>
<evidence type="ECO:0000259" key="4">
    <source>
        <dbReference type="Pfam" id="PF01433"/>
    </source>
</evidence>
<evidence type="ECO:0000256" key="3">
    <source>
        <dbReference type="RuleBase" id="RU364040"/>
    </source>
</evidence>
<dbReference type="Gene3D" id="1.25.50.20">
    <property type="match status" value="1"/>
</dbReference>
<evidence type="ECO:0000313" key="8">
    <source>
        <dbReference type="Proteomes" id="UP000308730"/>
    </source>
</evidence>
<feature type="domain" description="Aminopeptidase N-like N-terminal" evidence="6">
    <location>
        <begin position="21"/>
        <end position="191"/>
    </location>
</feature>
<keyword evidence="8" id="KW-1185">Reference proteome</keyword>
<keyword evidence="3" id="KW-0479">Metal-binding</keyword>
<evidence type="ECO:0000259" key="6">
    <source>
        <dbReference type="Pfam" id="PF17900"/>
    </source>
</evidence>
<dbReference type="InterPro" id="IPR045357">
    <property type="entry name" value="Aminopeptidase_N-like_N"/>
</dbReference>
<dbReference type="Pfam" id="PF17900">
    <property type="entry name" value="Peptidase_M1_N"/>
    <property type="match status" value="1"/>
</dbReference>
<dbReference type="GO" id="GO:0070006">
    <property type="term" value="F:metalloaminopeptidase activity"/>
    <property type="evidence" value="ECO:0007669"/>
    <property type="project" value="TreeGrafter"/>
</dbReference>
<dbReference type="InterPro" id="IPR042097">
    <property type="entry name" value="Aminopeptidase_N-like_N_sf"/>
</dbReference>
<dbReference type="Gene3D" id="2.60.40.1910">
    <property type="match status" value="1"/>
</dbReference>
<evidence type="ECO:0000313" key="7">
    <source>
        <dbReference type="EMBL" id="THH33006.1"/>
    </source>
</evidence>
<dbReference type="GO" id="GO:0043171">
    <property type="term" value="P:peptide catabolic process"/>
    <property type="evidence" value="ECO:0007669"/>
    <property type="project" value="TreeGrafter"/>
</dbReference>
<dbReference type="InterPro" id="IPR014782">
    <property type="entry name" value="Peptidase_M1_dom"/>
</dbReference>
<keyword evidence="3" id="KW-0482">Metalloprotease</keyword>
<feature type="domain" description="Peptidase M1 membrane alanine aminopeptidase" evidence="4">
    <location>
        <begin position="301"/>
        <end position="433"/>
    </location>
</feature>
<gene>
    <name evidence="7" type="ORF">EUX98_g1221</name>
</gene>
<dbReference type="InterPro" id="IPR024571">
    <property type="entry name" value="ERAP1-like_C_dom"/>
</dbReference>
<dbReference type="Gene3D" id="2.60.40.1730">
    <property type="entry name" value="tricorn interacting facor f3 domain"/>
    <property type="match status" value="1"/>
</dbReference>
<evidence type="ECO:0000259" key="5">
    <source>
        <dbReference type="Pfam" id="PF11838"/>
    </source>
</evidence>
<evidence type="ECO:0000256" key="2">
    <source>
        <dbReference type="PIRSR" id="PIRSR634016-4"/>
    </source>
</evidence>
<dbReference type="PANTHER" id="PTHR11533">
    <property type="entry name" value="PROTEASE M1 ZINC METALLOPROTEASE"/>
    <property type="match status" value="1"/>
</dbReference>
<dbReference type="Gene3D" id="1.10.390.10">
    <property type="entry name" value="Neutral Protease Domain 2"/>
    <property type="match status" value="1"/>
</dbReference>
<dbReference type="AlphaFoldDB" id="A0A4S4N242"/>
<dbReference type="EC" id="3.4.11.-" evidence="3"/>
<protein>
    <recommendedName>
        <fullName evidence="3">Aminopeptidase</fullName>
        <ecNumber evidence="3">3.4.11.-</ecNumber>
    </recommendedName>
</protein>
<dbReference type="Pfam" id="PF11838">
    <property type="entry name" value="ERAP1_C"/>
    <property type="match status" value="1"/>
</dbReference>
<feature type="domain" description="ERAP1-like C-terminal" evidence="5">
    <location>
        <begin position="510"/>
        <end position="824"/>
    </location>
</feature>
<comment type="similarity">
    <text evidence="1 3">Belongs to the peptidase M1 family.</text>
</comment>